<dbReference type="PANTHER" id="PTHR47074:SF11">
    <property type="entry name" value="REVERSE TRANSCRIPTASE-LIKE PROTEIN"/>
    <property type="match status" value="1"/>
</dbReference>
<dbReference type="CDD" id="cd06222">
    <property type="entry name" value="RNase_H_like"/>
    <property type="match status" value="1"/>
</dbReference>
<dbReference type="GO" id="GO:0003676">
    <property type="term" value="F:nucleic acid binding"/>
    <property type="evidence" value="ECO:0007669"/>
    <property type="project" value="InterPro"/>
</dbReference>
<dbReference type="InterPro" id="IPR052929">
    <property type="entry name" value="RNase_H-like_EbsB-rel"/>
</dbReference>
<evidence type="ECO:0000259" key="1">
    <source>
        <dbReference type="Pfam" id="PF13456"/>
    </source>
</evidence>
<feature type="domain" description="RNase H type-1" evidence="1">
    <location>
        <begin position="54"/>
        <end position="132"/>
    </location>
</feature>
<dbReference type="Gene3D" id="3.30.420.10">
    <property type="entry name" value="Ribonuclease H-like superfamily/Ribonuclease H"/>
    <property type="match status" value="1"/>
</dbReference>
<dbReference type="InterPro" id="IPR002156">
    <property type="entry name" value="RNaseH_domain"/>
</dbReference>
<dbReference type="InterPro" id="IPR012337">
    <property type="entry name" value="RNaseH-like_sf"/>
</dbReference>
<evidence type="ECO:0000313" key="2">
    <source>
        <dbReference type="EMBL" id="KAL0449347.1"/>
    </source>
</evidence>
<dbReference type="AlphaFoldDB" id="A0AAW2X5Q2"/>
<dbReference type="Pfam" id="PF13456">
    <property type="entry name" value="RVT_3"/>
    <property type="match status" value="1"/>
</dbReference>
<proteinExistence type="predicted"/>
<dbReference type="GO" id="GO:0004523">
    <property type="term" value="F:RNA-DNA hybrid ribonuclease activity"/>
    <property type="evidence" value="ECO:0007669"/>
    <property type="project" value="InterPro"/>
</dbReference>
<dbReference type="InterPro" id="IPR044730">
    <property type="entry name" value="RNase_H-like_dom_plant"/>
</dbReference>
<sequence>MENISSTPQQTVTSANSFLAAYREANISPSLQNTCYKNRLSKWTPPMAGMIKINFDGAVLQNGCEVGIGGVARDSSGSVLAWFSCRFQRQVDSRIAEALAAREAIDLAINHRWSRVLIEGDCLSLINKLNNSDLD</sequence>
<dbReference type="SUPFAM" id="SSF53098">
    <property type="entry name" value="Ribonuclease H-like"/>
    <property type="match status" value="1"/>
</dbReference>
<reference evidence="2" key="1">
    <citation type="submission" date="2020-06" db="EMBL/GenBank/DDBJ databases">
        <authorList>
            <person name="Li T."/>
            <person name="Hu X."/>
            <person name="Zhang T."/>
            <person name="Song X."/>
            <person name="Zhang H."/>
            <person name="Dai N."/>
            <person name="Sheng W."/>
            <person name="Hou X."/>
            <person name="Wei L."/>
        </authorList>
    </citation>
    <scope>NUCLEOTIDE SEQUENCE</scope>
    <source>
        <strain evidence="2">KEN1</strain>
        <tissue evidence="2">Leaf</tissue>
    </source>
</reference>
<comment type="caution">
    <text evidence="2">The sequence shown here is derived from an EMBL/GenBank/DDBJ whole genome shotgun (WGS) entry which is preliminary data.</text>
</comment>
<protein>
    <recommendedName>
        <fullName evidence="1">RNase H type-1 domain-containing protein</fullName>
    </recommendedName>
</protein>
<dbReference type="PANTHER" id="PTHR47074">
    <property type="entry name" value="BNAC02G40300D PROTEIN"/>
    <property type="match status" value="1"/>
</dbReference>
<gene>
    <name evidence="2" type="ORF">Slati_1491100</name>
</gene>
<name>A0AAW2X5Q2_9LAMI</name>
<accession>A0AAW2X5Q2</accession>
<dbReference type="InterPro" id="IPR036397">
    <property type="entry name" value="RNaseH_sf"/>
</dbReference>
<dbReference type="EMBL" id="JACGWN010000005">
    <property type="protein sequence ID" value="KAL0449347.1"/>
    <property type="molecule type" value="Genomic_DNA"/>
</dbReference>
<organism evidence="2">
    <name type="scientific">Sesamum latifolium</name>
    <dbReference type="NCBI Taxonomy" id="2727402"/>
    <lineage>
        <taxon>Eukaryota</taxon>
        <taxon>Viridiplantae</taxon>
        <taxon>Streptophyta</taxon>
        <taxon>Embryophyta</taxon>
        <taxon>Tracheophyta</taxon>
        <taxon>Spermatophyta</taxon>
        <taxon>Magnoliopsida</taxon>
        <taxon>eudicotyledons</taxon>
        <taxon>Gunneridae</taxon>
        <taxon>Pentapetalae</taxon>
        <taxon>asterids</taxon>
        <taxon>lamiids</taxon>
        <taxon>Lamiales</taxon>
        <taxon>Pedaliaceae</taxon>
        <taxon>Sesamum</taxon>
    </lineage>
</organism>
<reference evidence="2" key="2">
    <citation type="journal article" date="2024" name="Plant">
        <title>Genomic evolution and insights into agronomic trait innovations of Sesamum species.</title>
        <authorList>
            <person name="Miao H."/>
            <person name="Wang L."/>
            <person name="Qu L."/>
            <person name="Liu H."/>
            <person name="Sun Y."/>
            <person name="Le M."/>
            <person name="Wang Q."/>
            <person name="Wei S."/>
            <person name="Zheng Y."/>
            <person name="Lin W."/>
            <person name="Duan Y."/>
            <person name="Cao H."/>
            <person name="Xiong S."/>
            <person name="Wang X."/>
            <person name="Wei L."/>
            <person name="Li C."/>
            <person name="Ma Q."/>
            <person name="Ju M."/>
            <person name="Zhao R."/>
            <person name="Li G."/>
            <person name="Mu C."/>
            <person name="Tian Q."/>
            <person name="Mei H."/>
            <person name="Zhang T."/>
            <person name="Gao T."/>
            <person name="Zhang H."/>
        </authorList>
    </citation>
    <scope>NUCLEOTIDE SEQUENCE</scope>
    <source>
        <strain evidence="2">KEN1</strain>
    </source>
</reference>